<keyword evidence="4 10" id="KW-1003">Cell membrane</keyword>
<dbReference type="GO" id="GO:0046677">
    <property type="term" value="P:response to antibiotic"/>
    <property type="evidence" value="ECO:0007669"/>
    <property type="project" value="UniProtKB-KW"/>
</dbReference>
<dbReference type="AlphaFoldDB" id="A0A2A9DLM9"/>
<evidence type="ECO:0000256" key="9">
    <source>
        <dbReference type="ARBA" id="ARBA00023251"/>
    </source>
</evidence>
<dbReference type="GO" id="GO:0015920">
    <property type="term" value="P:lipopolysaccharide transport"/>
    <property type="evidence" value="ECO:0007669"/>
    <property type="project" value="TreeGrafter"/>
</dbReference>
<dbReference type="GO" id="GO:0140359">
    <property type="term" value="F:ABC-type transporter activity"/>
    <property type="evidence" value="ECO:0007669"/>
    <property type="project" value="InterPro"/>
</dbReference>
<keyword evidence="3 10" id="KW-0813">Transport</keyword>
<feature type="transmembrane region" description="Helical" evidence="10">
    <location>
        <begin position="133"/>
        <end position="154"/>
    </location>
</feature>
<evidence type="ECO:0000256" key="5">
    <source>
        <dbReference type="ARBA" id="ARBA00022519"/>
    </source>
</evidence>
<evidence type="ECO:0000256" key="3">
    <source>
        <dbReference type="ARBA" id="ARBA00022448"/>
    </source>
</evidence>
<evidence type="ECO:0000256" key="10">
    <source>
        <dbReference type="RuleBase" id="RU361157"/>
    </source>
</evidence>
<dbReference type="STRING" id="1724.GCA_001044175_01437"/>
<feature type="domain" description="ABC transmembrane type-2" evidence="11">
    <location>
        <begin position="53"/>
        <end position="277"/>
    </location>
</feature>
<organism evidence="12 13">
    <name type="scientific">Corynebacterium renale</name>
    <dbReference type="NCBI Taxonomy" id="1724"/>
    <lineage>
        <taxon>Bacteria</taxon>
        <taxon>Bacillati</taxon>
        <taxon>Actinomycetota</taxon>
        <taxon>Actinomycetes</taxon>
        <taxon>Mycobacteriales</taxon>
        <taxon>Corynebacteriaceae</taxon>
        <taxon>Corynebacterium</taxon>
    </lineage>
</organism>
<name>A0A2A9DLM9_9CORY</name>
<sequence>MSDDVIRYNGQSLQPLLLKPTLFGYLRQLHDRRFFIIADAKGKAFRTTRDYALWRIWLVLMPVLDIVIYAFIFGFVLKTSRGVESFLSFLVIGVIFFGFMSQFLTAAVGLIQVNKNLIDSFNFPRAAVVFSHVLRYFLDNLIPATIAVIGAVALKDEFSISWTILLVIPLYLLMHVFGLGLMLIVARLTAFRPEFKVAVNLFSRAWFFISGVFFSIERFVDHEVVQKIMMANPAYKFLTAIRECVVYDSVPSWELWAQLAAWSVGLFIIGFIFFWQAEEKYVNIR</sequence>
<dbReference type="RefSeq" id="WP_048379760.1">
    <property type="nucleotide sequence ID" value="NZ_LDYE01000004.1"/>
</dbReference>
<feature type="transmembrane region" description="Helical" evidence="10">
    <location>
        <begin position="255"/>
        <end position="275"/>
    </location>
</feature>
<keyword evidence="5" id="KW-0997">Cell inner membrane</keyword>
<evidence type="ECO:0000313" key="12">
    <source>
        <dbReference type="EMBL" id="PFG27503.1"/>
    </source>
</evidence>
<dbReference type="InterPro" id="IPR000412">
    <property type="entry name" value="ABC_2_transport"/>
</dbReference>
<dbReference type="Pfam" id="PF01061">
    <property type="entry name" value="ABC2_membrane"/>
    <property type="match status" value="1"/>
</dbReference>
<evidence type="ECO:0000256" key="8">
    <source>
        <dbReference type="ARBA" id="ARBA00023136"/>
    </source>
</evidence>
<comment type="similarity">
    <text evidence="2 10">Belongs to the ABC-2 integral membrane protein family.</text>
</comment>
<feature type="transmembrane region" description="Helical" evidence="10">
    <location>
        <begin position="56"/>
        <end position="77"/>
    </location>
</feature>
<comment type="caution">
    <text evidence="12">The sequence shown here is derived from an EMBL/GenBank/DDBJ whole genome shotgun (WGS) entry which is preliminary data.</text>
</comment>
<evidence type="ECO:0000313" key="13">
    <source>
        <dbReference type="Proteomes" id="UP000221653"/>
    </source>
</evidence>
<evidence type="ECO:0000256" key="1">
    <source>
        <dbReference type="ARBA" id="ARBA00004429"/>
    </source>
</evidence>
<dbReference type="PROSITE" id="PS51012">
    <property type="entry name" value="ABC_TM2"/>
    <property type="match status" value="1"/>
</dbReference>
<dbReference type="InterPro" id="IPR013525">
    <property type="entry name" value="ABC2_TM"/>
</dbReference>
<accession>A0A2A9DLM9</accession>
<dbReference type="PANTHER" id="PTHR30413:SF8">
    <property type="entry name" value="TRANSPORT PERMEASE PROTEIN"/>
    <property type="match status" value="1"/>
</dbReference>
<proteinExistence type="inferred from homology"/>
<evidence type="ECO:0000259" key="11">
    <source>
        <dbReference type="PROSITE" id="PS51012"/>
    </source>
</evidence>
<dbReference type="PRINTS" id="PR00164">
    <property type="entry name" value="ABC2TRNSPORT"/>
</dbReference>
<reference evidence="12 13" key="1">
    <citation type="submission" date="2017-10" db="EMBL/GenBank/DDBJ databases">
        <title>Sequencing the genomes of 1000 actinobacteria strains.</title>
        <authorList>
            <person name="Klenk H.-P."/>
        </authorList>
    </citation>
    <scope>NUCLEOTIDE SEQUENCE [LARGE SCALE GENOMIC DNA]</scope>
    <source>
        <strain evidence="12 13">DSM 20688</strain>
    </source>
</reference>
<gene>
    <name evidence="12" type="ORF">ATK06_0564</name>
</gene>
<feature type="transmembrane region" description="Helical" evidence="10">
    <location>
        <begin position="89"/>
        <end position="113"/>
    </location>
</feature>
<evidence type="ECO:0000256" key="7">
    <source>
        <dbReference type="ARBA" id="ARBA00022989"/>
    </source>
</evidence>
<keyword evidence="6 10" id="KW-0812">Transmembrane</keyword>
<dbReference type="Proteomes" id="UP000221653">
    <property type="component" value="Unassembled WGS sequence"/>
</dbReference>
<dbReference type="GO" id="GO:0043190">
    <property type="term" value="C:ATP-binding cassette (ABC) transporter complex"/>
    <property type="evidence" value="ECO:0007669"/>
    <property type="project" value="InterPro"/>
</dbReference>
<keyword evidence="9" id="KW-0046">Antibiotic resistance</keyword>
<keyword evidence="13" id="KW-1185">Reference proteome</keyword>
<evidence type="ECO:0000256" key="6">
    <source>
        <dbReference type="ARBA" id="ARBA00022692"/>
    </source>
</evidence>
<protein>
    <recommendedName>
        <fullName evidence="10">Transport permease protein</fullName>
    </recommendedName>
</protein>
<feature type="transmembrane region" description="Helical" evidence="10">
    <location>
        <begin position="197"/>
        <end position="216"/>
    </location>
</feature>
<dbReference type="PANTHER" id="PTHR30413">
    <property type="entry name" value="INNER MEMBRANE TRANSPORT PERMEASE"/>
    <property type="match status" value="1"/>
</dbReference>
<comment type="subcellular location">
    <subcellularLocation>
        <location evidence="1">Cell inner membrane</location>
        <topology evidence="1">Multi-pass membrane protein</topology>
    </subcellularLocation>
    <subcellularLocation>
        <location evidence="10">Cell membrane</location>
        <topology evidence="10">Multi-pass membrane protein</topology>
    </subcellularLocation>
</comment>
<evidence type="ECO:0000256" key="2">
    <source>
        <dbReference type="ARBA" id="ARBA00007783"/>
    </source>
</evidence>
<keyword evidence="8 10" id="KW-0472">Membrane</keyword>
<feature type="transmembrane region" description="Helical" evidence="10">
    <location>
        <begin position="160"/>
        <end position="185"/>
    </location>
</feature>
<dbReference type="EMBL" id="PDJF01000001">
    <property type="protein sequence ID" value="PFG27503.1"/>
    <property type="molecule type" value="Genomic_DNA"/>
</dbReference>
<evidence type="ECO:0000256" key="4">
    <source>
        <dbReference type="ARBA" id="ARBA00022475"/>
    </source>
</evidence>
<keyword evidence="7 10" id="KW-1133">Transmembrane helix</keyword>
<dbReference type="InterPro" id="IPR047817">
    <property type="entry name" value="ABC2_TM_bact-type"/>
</dbReference>